<evidence type="ECO:0000256" key="1">
    <source>
        <dbReference type="SAM" id="MobiDB-lite"/>
    </source>
</evidence>
<name>A0A9J2NZ46_ASCLU</name>
<evidence type="ECO:0000313" key="2">
    <source>
        <dbReference type="Proteomes" id="UP000036681"/>
    </source>
</evidence>
<feature type="compositionally biased region" description="Polar residues" evidence="1">
    <location>
        <begin position="36"/>
        <end position="75"/>
    </location>
</feature>
<dbReference type="AlphaFoldDB" id="A0A9J2NZ46"/>
<keyword evidence="2" id="KW-1185">Reference proteome</keyword>
<protein>
    <submittedName>
        <fullName evidence="3">Uncharacterized protein</fullName>
    </submittedName>
</protein>
<reference evidence="3" key="1">
    <citation type="submission" date="2023-03" db="UniProtKB">
        <authorList>
            <consortium name="WormBaseParasite"/>
        </authorList>
    </citation>
    <scope>IDENTIFICATION</scope>
</reference>
<organism evidence="2 3">
    <name type="scientific">Ascaris lumbricoides</name>
    <name type="common">Giant roundworm</name>
    <dbReference type="NCBI Taxonomy" id="6252"/>
    <lineage>
        <taxon>Eukaryota</taxon>
        <taxon>Metazoa</taxon>
        <taxon>Ecdysozoa</taxon>
        <taxon>Nematoda</taxon>
        <taxon>Chromadorea</taxon>
        <taxon>Rhabditida</taxon>
        <taxon>Spirurina</taxon>
        <taxon>Ascaridomorpha</taxon>
        <taxon>Ascaridoidea</taxon>
        <taxon>Ascarididae</taxon>
        <taxon>Ascaris</taxon>
    </lineage>
</organism>
<evidence type="ECO:0000313" key="3">
    <source>
        <dbReference type="WBParaSite" id="ALUE_0000284701-mRNA-1"/>
    </source>
</evidence>
<dbReference type="WBParaSite" id="ALUE_0000284701-mRNA-1">
    <property type="protein sequence ID" value="ALUE_0000284701-mRNA-1"/>
    <property type="gene ID" value="ALUE_0000284701"/>
</dbReference>
<feature type="region of interest" description="Disordered" evidence="1">
    <location>
        <begin position="36"/>
        <end position="92"/>
    </location>
</feature>
<proteinExistence type="predicted"/>
<sequence length="92" mass="10386">MGVRYKSISHKIFGGKKSWKVEVDFAFEALKRNGQTTNTQERLFGSGSQQTTPSKKVSNTFKSSIFDNAEPTSPARTPKKTIRVLGEEPDYW</sequence>
<accession>A0A9J2NZ46</accession>
<dbReference type="Proteomes" id="UP000036681">
    <property type="component" value="Unplaced"/>
</dbReference>